<dbReference type="AlphaFoldDB" id="A0AAU9JB20"/>
<name>A0AAU9JB20_9CILI</name>
<dbReference type="SUPFAM" id="SSF57667">
    <property type="entry name" value="beta-beta-alpha zinc fingers"/>
    <property type="match status" value="1"/>
</dbReference>
<evidence type="ECO:0000313" key="2">
    <source>
        <dbReference type="EMBL" id="CAG9322881.1"/>
    </source>
</evidence>
<evidence type="ECO:0000259" key="1">
    <source>
        <dbReference type="PROSITE" id="PS00028"/>
    </source>
</evidence>
<dbReference type="PROSITE" id="PS00028">
    <property type="entry name" value="ZINC_FINGER_C2H2_1"/>
    <property type="match status" value="2"/>
</dbReference>
<dbReference type="SMART" id="SM00355">
    <property type="entry name" value="ZnF_C2H2"/>
    <property type="match status" value="3"/>
</dbReference>
<reference evidence="2" key="1">
    <citation type="submission" date="2021-09" db="EMBL/GenBank/DDBJ databases">
        <authorList>
            <consortium name="AG Swart"/>
            <person name="Singh M."/>
            <person name="Singh A."/>
            <person name="Seah K."/>
            <person name="Emmerich C."/>
        </authorList>
    </citation>
    <scope>NUCLEOTIDE SEQUENCE</scope>
    <source>
        <strain evidence="2">ATCC30299</strain>
    </source>
</reference>
<comment type="caution">
    <text evidence="2">The sequence shown here is derived from an EMBL/GenBank/DDBJ whole genome shotgun (WGS) entry which is preliminary data.</text>
</comment>
<dbReference type="InterPro" id="IPR036236">
    <property type="entry name" value="Znf_C2H2_sf"/>
</dbReference>
<feature type="domain" description="C2H2-type" evidence="1">
    <location>
        <begin position="95"/>
        <end position="116"/>
    </location>
</feature>
<protein>
    <recommendedName>
        <fullName evidence="1">C2H2-type domain-containing protein</fullName>
    </recommendedName>
</protein>
<gene>
    <name evidence="2" type="ORF">BSTOLATCC_MIC31992</name>
</gene>
<feature type="domain" description="C2H2-type" evidence="1">
    <location>
        <begin position="53"/>
        <end position="74"/>
    </location>
</feature>
<dbReference type="Proteomes" id="UP001162131">
    <property type="component" value="Unassembled WGS sequence"/>
</dbReference>
<keyword evidence="3" id="KW-1185">Reference proteome</keyword>
<proteinExistence type="predicted"/>
<evidence type="ECO:0000313" key="3">
    <source>
        <dbReference type="Proteomes" id="UP001162131"/>
    </source>
</evidence>
<accession>A0AAU9JB20</accession>
<organism evidence="2 3">
    <name type="scientific">Blepharisma stoltei</name>
    <dbReference type="NCBI Taxonomy" id="1481888"/>
    <lineage>
        <taxon>Eukaryota</taxon>
        <taxon>Sar</taxon>
        <taxon>Alveolata</taxon>
        <taxon>Ciliophora</taxon>
        <taxon>Postciliodesmatophora</taxon>
        <taxon>Heterotrichea</taxon>
        <taxon>Heterotrichida</taxon>
        <taxon>Blepharismidae</taxon>
        <taxon>Blepharisma</taxon>
    </lineage>
</organism>
<dbReference type="InterPro" id="IPR013087">
    <property type="entry name" value="Znf_C2H2_type"/>
</dbReference>
<sequence>MEEDLYPYSPESSSEGDSALRNYKGEYLCPFCSASFRSQKKQSYHTINNHPECKECNLTFKYKDDFYLHNLTAHIEETVLSNKLLAGVNKFEKKCRLCGVELESRCYAQMHIQFAHPLIRPLFSHLQDN</sequence>
<dbReference type="EMBL" id="CAJZBQ010000032">
    <property type="protein sequence ID" value="CAG9322881.1"/>
    <property type="molecule type" value="Genomic_DNA"/>
</dbReference>
<dbReference type="Gene3D" id="3.30.160.60">
    <property type="entry name" value="Classic Zinc Finger"/>
    <property type="match status" value="1"/>
</dbReference>